<accession>A0A2P2IUZ0</accession>
<reference evidence="1" key="1">
    <citation type="submission" date="2018-02" db="EMBL/GenBank/DDBJ databases">
        <title>Rhizophora mucronata_Transcriptome.</title>
        <authorList>
            <person name="Meera S.P."/>
            <person name="Sreeshan A."/>
            <person name="Augustine A."/>
        </authorList>
    </citation>
    <scope>NUCLEOTIDE SEQUENCE</scope>
    <source>
        <tissue evidence="1">Leaf</tissue>
    </source>
</reference>
<protein>
    <submittedName>
        <fullName evidence="1">Uncharacterized protein LOC105138056 isoform X2</fullName>
    </submittedName>
</protein>
<dbReference type="EMBL" id="GGEC01004541">
    <property type="protein sequence ID" value="MBW85024.1"/>
    <property type="molecule type" value="Transcribed_RNA"/>
</dbReference>
<name>A0A2P2IUZ0_RHIMU</name>
<evidence type="ECO:0000313" key="1">
    <source>
        <dbReference type="EMBL" id="MBW85024.1"/>
    </source>
</evidence>
<dbReference type="AlphaFoldDB" id="A0A2P2IUZ0"/>
<proteinExistence type="predicted"/>
<sequence>MLHCPPGHHFHSSSTLLPELHFPLLELVFPSYSDQAAPVYQDLNYCWCQQKQSCRDHDTKVQLLFSNSPQPAGHQQRLSVLHTGCPEGRNFYNPADKPNYCKYHRISPAEYYSRTDHQYAL</sequence>
<organism evidence="1">
    <name type="scientific">Rhizophora mucronata</name>
    <name type="common">Asiatic mangrove</name>
    <dbReference type="NCBI Taxonomy" id="61149"/>
    <lineage>
        <taxon>Eukaryota</taxon>
        <taxon>Viridiplantae</taxon>
        <taxon>Streptophyta</taxon>
        <taxon>Embryophyta</taxon>
        <taxon>Tracheophyta</taxon>
        <taxon>Spermatophyta</taxon>
        <taxon>Magnoliopsida</taxon>
        <taxon>eudicotyledons</taxon>
        <taxon>Gunneridae</taxon>
        <taxon>Pentapetalae</taxon>
        <taxon>rosids</taxon>
        <taxon>fabids</taxon>
        <taxon>Malpighiales</taxon>
        <taxon>Rhizophoraceae</taxon>
        <taxon>Rhizophora</taxon>
    </lineage>
</organism>